<reference evidence="1 2" key="1">
    <citation type="submission" date="2017-11" db="EMBL/GenBank/DDBJ databases">
        <title>De-novo sequencing of pomegranate (Punica granatum L.) genome.</title>
        <authorList>
            <person name="Akparov Z."/>
            <person name="Amiraslanov A."/>
            <person name="Hajiyeva S."/>
            <person name="Abbasov M."/>
            <person name="Kaur K."/>
            <person name="Hamwieh A."/>
            <person name="Solovyev V."/>
            <person name="Salamov A."/>
            <person name="Braich B."/>
            <person name="Kosarev P."/>
            <person name="Mahmoud A."/>
            <person name="Hajiyev E."/>
            <person name="Babayeva S."/>
            <person name="Izzatullayeva V."/>
            <person name="Mammadov A."/>
            <person name="Mammadov A."/>
            <person name="Sharifova S."/>
            <person name="Ojaghi J."/>
            <person name="Eynullazada K."/>
            <person name="Bayramov B."/>
            <person name="Abdulazimova A."/>
            <person name="Shahmuradov I."/>
        </authorList>
    </citation>
    <scope>NUCLEOTIDE SEQUENCE [LARGE SCALE GENOMIC DNA]</scope>
    <source>
        <strain evidence="2">cv. AG2017</strain>
        <tissue evidence="1">Leaf</tissue>
    </source>
</reference>
<proteinExistence type="predicted"/>
<evidence type="ECO:0000313" key="1">
    <source>
        <dbReference type="EMBL" id="PKI43129.1"/>
    </source>
</evidence>
<name>A0A2I0IGL4_PUNGR</name>
<comment type="caution">
    <text evidence="1">The sequence shown here is derived from an EMBL/GenBank/DDBJ whole genome shotgun (WGS) entry which is preliminary data.</text>
</comment>
<evidence type="ECO:0000313" key="2">
    <source>
        <dbReference type="Proteomes" id="UP000233551"/>
    </source>
</evidence>
<gene>
    <name evidence="1" type="ORF">CRG98_036474</name>
</gene>
<sequence length="137" mass="14745">MANSLHPGENDVADELTNRYLEKNSYSRARCVTMVDPIVVLMEDRDGEDTVEAVRVDVEAIIEPIVGSAEVNGRENRVETSGNIGGTVGDACQGTDVFTDIDRGDLNLKEIDKLTSSATMNANTTSVVNELPNAMEG</sequence>
<keyword evidence="2" id="KW-1185">Reference proteome</keyword>
<dbReference type="AlphaFoldDB" id="A0A2I0IGL4"/>
<dbReference type="EMBL" id="PGOL01003082">
    <property type="protein sequence ID" value="PKI43129.1"/>
    <property type="molecule type" value="Genomic_DNA"/>
</dbReference>
<organism evidence="1 2">
    <name type="scientific">Punica granatum</name>
    <name type="common">Pomegranate</name>
    <dbReference type="NCBI Taxonomy" id="22663"/>
    <lineage>
        <taxon>Eukaryota</taxon>
        <taxon>Viridiplantae</taxon>
        <taxon>Streptophyta</taxon>
        <taxon>Embryophyta</taxon>
        <taxon>Tracheophyta</taxon>
        <taxon>Spermatophyta</taxon>
        <taxon>Magnoliopsida</taxon>
        <taxon>eudicotyledons</taxon>
        <taxon>Gunneridae</taxon>
        <taxon>Pentapetalae</taxon>
        <taxon>rosids</taxon>
        <taxon>malvids</taxon>
        <taxon>Myrtales</taxon>
        <taxon>Lythraceae</taxon>
        <taxon>Punica</taxon>
    </lineage>
</organism>
<accession>A0A2I0IGL4</accession>
<dbReference type="Proteomes" id="UP000233551">
    <property type="component" value="Unassembled WGS sequence"/>
</dbReference>
<protein>
    <submittedName>
        <fullName evidence="1">Uncharacterized protein</fullName>
    </submittedName>
</protein>